<feature type="compositionally biased region" description="Low complexity" evidence="7">
    <location>
        <begin position="514"/>
        <end position="534"/>
    </location>
</feature>
<evidence type="ECO:0000256" key="5">
    <source>
        <dbReference type="ARBA" id="ARBA00042755"/>
    </source>
</evidence>
<evidence type="ECO:0000256" key="4">
    <source>
        <dbReference type="ARBA" id="ARBA00040004"/>
    </source>
</evidence>
<feature type="compositionally biased region" description="Polar residues" evidence="7">
    <location>
        <begin position="380"/>
        <end position="423"/>
    </location>
</feature>
<dbReference type="InterPro" id="IPR020845">
    <property type="entry name" value="AMP-binding_CS"/>
</dbReference>
<reference evidence="10 11" key="1">
    <citation type="journal article" date="2019" name="Genome Biol. Evol.">
        <title>Whole-Genome Sequencing of the Giant Devil Catfish, Bagarius yarrelli.</title>
        <authorList>
            <person name="Jiang W."/>
            <person name="Lv Y."/>
            <person name="Cheng L."/>
            <person name="Yang K."/>
            <person name="Chao B."/>
            <person name="Wang X."/>
            <person name="Li Y."/>
            <person name="Pan X."/>
            <person name="You X."/>
            <person name="Zhang Y."/>
            <person name="Yang J."/>
            <person name="Li J."/>
            <person name="Zhang X."/>
            <person name="Liu S."/>
            <person name="Sun C."/>
            <person name="Yang J."/>
            <person name="Shi Q."/>
        </authorList>
    </citation>
    <scope>NUCLEOTIDE SEQUENCE [LARGE SCALE GENOMIC DNA]</scope>
    <source>
        <strain evidence="10">JWS20170419001</strain>
        <tissue evidence="10">Muscle</tissue>
    </source>
</reference>
<dbReference type="GO" id="GO:0006629">
    <property type="term" value="P:lipid metabolic process"/>
    <property type="evidence" value="ECO:0007669"/>
    <property type="project" value="UniProtKB-KW"/>
</dbReference>
<protein>
    <recommendedName>
        <fullName evidence="4">Acyl-CoA synthetase short-chain family member 3, mitochondrial</fullName>
        <ecNumber evidence="2">6.2.1.1</ecNumber>
    </recommendedName>
    <alternativeName>
        <fullName evidence="5">Acetate--CoA ligase 3</fullName>
    </alternativeName>
</protein>
<dbReference type="Gene3D" id="3.40.50.12780">
    <property type="entry name" value="N-terminal domain of ligase-like"/>
    <property type="match status" value="1"/>
</dbReference>
<dbReference type="InterPro" id="IPR032387">
    <property type="entry name" value="ACAS_N"/>
</dbReference>
<feature type="compositionally biased region" description="Low complexity" evidence="7">
    <location>
        <begin position="469"/>
        <end position="504"/>
    </location>
</feature>
<feature type="domain" description="Acetyl-coenzyme A synthetase N-terminal" evidence="9">
    <location>
        <begin position="39"/>
        <end position="93"/>
    </location>
</feature>
<dbReference type="PANTHER" id="PTHR43347:SF3">
    <property type="entry name" value="ACYL-COA SYNTHETASE SHORT-CHAIN FAMILY MEMBER 3, MITOCHONDRIAL"/>
    <property type="match status" value="1"/>
</dbReference>
<dbReference type="InterPro" id="IPR042099">
    <property type="entry name" value="ANL_N_sf"/>
</dbReference>
<dbReference type="PRINTS" id="PR01217">
    <property type="entry name" value="PRICHEXTENSN"/>
</dbReference>
<evidence type="ECO:0000259" key="8">
    <source>
        <dbReference type="Pfam" id="PF00501"/>
    </source>
</evidence>
<dbReference type="Proteomes" id="UP000319801">
    <property type="component" value="Unassembled WGS sequence"/>
</dbReference>
<comment type="caution">
    <text evidence="10">The sequence shown here is derived from an EMBL/GenBank/DDBJ whole genome shotgun (WGS) entry which is preliminary data.</text>
</comment>
<feature type="compositionally biased region" description="Basic residues" evidence="7">
    <location>
        <begin position="540"/>
        <end position="564"/>
    </location>
</feature>
<comment type="similarity">
    <text evidence="1">Belongs to the ATP-dependent AMP-binding enzyme family.</text>
</comment>
<dbReference type="SUPFAM" id="SSF56801">
    <property type="entry name" value="Acetyl-CoA synthetase-like"/>
    <property type="match status" value="1"/>
</dbReference>
<dbReference type="Pfam" id="PF00501">
    <property type="entry name" value="AMP-binding"/>
    <property type="match status" value="1"/>
</dbReference>
<dbReference type="EMBL" id="VCAZ01000247">
    <property type="protein sequence ID" value="TTN49597.1"/>
    <property type="molecule type" value="Genomic_DNA"/>
</dbReference>
<sequence>MLILSRFTCRTSAQLWRISGGNSVKVNGFTRLYSTFNVYEESFTKAAEEPQCFWRKAANNITWFNTWTKTLDCADKVFPKWFVGGELNMCYNAVDRHVKAGRGDQTAVIYDSPVTDSKQRISYRELLDQVSKLAGVLVKHGVKTGDMVVIYMPMVPEAMITMLACARIGAPHSLIFGGFASKELSVRIDHAKVSYAVHKNKQLHLSSLEITLVFPQPKLLVTASFGIEPGRRVNYIPLVEKALELSGHKPHKVLVYSRPGMETVHINFKLNLDWNEEMSTARPHDCVPVSAHHPLYVLYTSGTTGTPKGVVRDTGGYAVMLNWSMSHIYGLKPGEVWWAASDLGWVVGHSYICYGPLLHGNTTVIYELPLPSEQSDNKTHMQPTENSTHSASNHALTPSNHALTPSNHALTHSNHALTPSNHALTPRNHALTPMNHALTTRQPRPHNPATTPSQPGNHALTTRQPRPHNPATTPSNPATTPSNPATTPSNPATTPSNPATTPSNPAQPPRPRTRQTTPSNCPATTPSSRQTTPSSPQPRPRARQPRPRARQPRPRARQPRPHTN</sequence>
<evidence type="ECO:0000256" key="1">
    <source>
        <dbReference type="ARBA" id="ARBA00006432"/>
    </source>
</evidence>
<dbReference type="PROSITE" id="PS00455">
    <property type="entry name" value="AMP_BINDING"/>
    <property type="match status" value="1"/>
</dbReference>
<dbReference type="EC" id="6.2.1.1" evidence="2"/>
<dbReference type="PANTHER" id="PTHR43347">
    <property type="entry name" value="ACYL-COA SYNTHETASE"/>
    <property type="match status" value="1"/>
</dbReference>
<evidence type="ECO:0000256" key="6">
    <source>
        <dbReference type="ARBA" id="ARBA00047935"/>
    </source>
</evidence>
<feature type="domain" description="AMP-dependent synthetase/ligase" evidence="8">
    <location>
        <begin position="100"/>
        <end position="367"/>
    </location>
</feature>
<feature type="compositionally biased region" description="Polar residues" evidence="7">
    <location>
        <begin position="437"/>
        <end position="464"/>
    </location>
</feature>
<accession>A0A556VLX9</accession>
<evidence type="ECO:0000256" key="7">
    <source>
        <dbReference type="SAM" id="MobiDB-lite"/>
    </source>
</evidence>
<dbReference type="OrthoDB" id="10253869at2759"/>
<comment type="catalytic activity">
    <reaction evidence="6">
        <text>butanoate + ATP + CoA = butanoyl-CoA + AMP + diphosphate</text>
        <dbReference type="Rhea" id="RHEA:46172"/>
        <dbReference type="ChEBI" id="CHEBI:17968"/>
        <dbReference type="ChEBI" id="CHEBI:30616"/>
        <dbReference type="ChEBI" id="CHEBI:33019"/>
        <dbReference type="ChEBI" id="CHEBI:57287"/>
        <dbReference type="ChEBI" id="CHEBI:57371"/>
        <dbReference type="ChEBI" id="CHEBI:456215"/>
    </reaction>
    <physiologicalReaction direction="left-to-right" evidence="6">
        <dbReference type="Rhea" id="RHEA:46173"/>
    </physiologicalReaction>
</comment>
<dbReference type="Pfam" id="PF16177">
    <property type="entry name" value="ACAS_N"/>
    <property type="match status" value="1"/>
</dbReference>
<feature type="region of interest" description="Disordered" evidence="7">
    <location>
        <begin position="373"/>
        <end position="564"/>
    </location>
</feature>
<dbReference type="GO" id="GO:0003987">
    <property type="term" value="F:acetate-CoA ligase activity"/>
    <property type="evidence" value="ECO:0007669"/>
    <property type="project" value="UniProtKB-EC"/>
</dbReference>
<evidence type="ECO:0000259" key="9">
    <source>
        <dbReference type="Pfam" id="PF16177"/>
    </source>
</evidence>
<dbReference type="AlphaFoldDB" id="A0A556VLX9"/>
<evidence type="ECO:0000313" key="10">
    <source>
        <dbReference type="EMBL" id="TTN49597.1"/>
    </source>
</evidence>
<evidence type="ECO:0000256" key="2">
    <source>
        <dbReference type="ARBA" id="ARBA00013275"/>
    </source>
</evidence>
<gene>
    <name evidence="10" type="ORF">Baya_15905</name>
</gene>
<evidence type="ECO:0000313" key="11">
    <source>
        <dbReference type="Proteomes" id="UP000319801"/>
    </source>
</evidence>
<dbReference type="InterPro" id="IPR000873">
    <property type="entry name" value="AMP-dep_synth/lig_dom"/>
</dbReference>
<organism evidence="10 11">
    <name type="scientific">Bagarius yarrelli</name>
    <name type="common">Goonch</name>
    <name type="synonym">Bagrus yarrelli</name>
    <dbReference type="NCBI Taxonomy" id="175774"/>
    <lineage>
        <taxon>Eukaryota</taxon>
        <taxon>Metazoa</taxon>
        <taxon>Chordata</taxon>
        <taxon>Craniata</taxon>
        <taxon>Vertebrata</taxon>
        <taxon>Euteleostomi</taxon>
        <taxon>Actinopterygii</taxon>
        <taxon>Neopterygii</taxon>
        <taxon>Teleostei</taxon>
        <taxon>Ostariophysi</taxon>
        <taxon>Siluriformes</taxon>
        <taxon>Sisoridae</taxon>
        <taxon>Sisorinae</taxon>
        <taxon>Bagarius</taxon>
    </lineage>
</organism>
<dbReference type="GO" id="GO:0005759">
    <property type="term" value="C:mitochondrial matrix"/>
    <property type="evidence" value="ECO:0007669"/>
    <property type="project" value="TreeGrafter"/>
</dbReference>
<dbReference type="GO" id="GO:0050218">
    <property type="term" value="F:propionate-CoA ligase activity"/>
    <property type="evidence" value="ECO:0007669"/>
    <property type="project" value="TreeGrafter"/>
</dbReference>
<evidence type="ECO:0000256" key="3">
    <source>
        <dbReference type="ARBA" id="ARBA00023098"/>
    </source>
</evidence>
<proteinExistence type="inferred from homology"/>
<keyword evidence="11" id="KW-1185">Reference proteome</keyword>
<name>A0A556VLX9_BAGYA</name>
<keyword evidence="3" id="KW-0443">Lipid metabolism</keyword>